<comment type="caution">
    <text evidence="1">The sequence shown here is derived from an EMBL/GenBank/DDBJ whole genome shotgun (WGS) entry which is preliminary data.</text>
</comment>
<dbReference type="AlphaFoldDB" id="A0A849AFR7"/>
<name>A0A849AFR7_9MICO</name>
<keyword evidence="2" id="KW-1185">Reference proteome</keyword>
<accession>A0A849AFR7</accession>
<reference evidence="1 2" key="1">
    <citation type="submission" date="2020-05" db="EMBL/GenBank/DDBJ databases">
        <title>Flexivirga sp. ID2601S isolated from air conditioner.</title>
        <authorList>
            <person name="Kim D.H."/>
        </authorList>
    </citation>
    <scope>NUCLEOTIDE SEQUENCE [LARGE SCALE GENOMIC DNA]</scope>
    <source>
        <strain evidence="1 2">ID2601S</strain>
    </source>
</reference>
<sequence length="145" mass="14630">MVNQSSQSRRSGRDAVTRRTVAKGAAWSVPVVALAAGAPAASASPATCDVTLSVPGGAKVPPEMTVGMDVTVVNNSGTEQTVTILSITGPNSGVWGPTDPSTFPASPGTSTVTLNVSRSNNANGDATITYEVCGQTKTATFYVSI</sequence>
<gene>
    <name evidence="1" type="ORF">HJ588_08560</name>
</gene>
<dbReference type="RefSeq" id="WP_171153975.1">
    <property type="nucleotide sequence ID" value="NZ_JABENB010000001.1"/>
</dbReference>
<dbReference type="InterPro" id="IPR006311">
    <property type="entry name" value="TAT_signal"/>
</dbReference>
<proteinExistence type="predicted"/>
<dbReference type="EMBL" id="JABENB010000001">
    <property type="protein sequence ID" value="NNG39325.1"/>
    <property type="molecule type" value="Genomic_DNA"/>
</dbReference>
<evidence type="ECO:0000313" key="2">
    <source>
        <dbReference type="Proteomes" id="UP000557772"/>
    </source>
</evidence>
<organism evidence="1 2">
    <name type="scientific">Flexivirga aerilata</name>
    <dbReference type="NCBI Taxonomy" id="1656889"/>
    <lineage>
        <taxon>Bacteria</taxon>
        <taxon>Bacillati</taxon>
        <taxon>Actinomycetota</taxon>
        <taxon>Actinomycetes</taxon>
        <taxon>Micrococcales</taxon>
        <taxon>Dermacoccaceae</taxon>
        <taxon>Flexivirga</taxon>
    </lineage>
</organism>
<evidence type="ECO:0000313" key="1">
    <source>
        <dbReference type="EMBL" id="NNG39325.1"/>
    </source>
</evidence>
<protein>
    <submittedName>
        <fullName evidence="1">Uncharacterized protein</fullName>
    </submittedName>
</protein>
<dbReference type="Proteomes" id="UP000557772">
    <property type="component" value="Unassembled WGS sequence"/>
</dbReference>
<dbReference type="PROSITE" id="PS51318">
    <property type="entry name" value="TAT"/>
    <property type="match status" value="1"/>
</dbReference>